<sequence>MTPQQRRQDVEDACAAIILDGHQVTFDDVAARTGLGRATLYRNPDLRTIIEEHRTRGKQAHTLSGLSTEIAHLRTALDTIATTVRRHEEEIRRLRKAKPD</sequence>
<protein>
    <recommendedName>
        <fullName evidence="3">Transposase</fullName>
    </recommendedName>
</protein>
<dbReference type="Gene3D" id="1.10.357.10">
    <property type="entry name" value="Tetracycline Repressor, domain 2"/>
    <property type="match status" value="1"/>
</dbReference>
<comment type="caution">
    <text evidence="1">The sequence shown here is derived from an EMBL/GenBank/DDBJ whole genome shotgun (WGS) entry which is preliminary data.</text>
</comment>
<accession>A0A1A6B8U9</accession>
<reference evidence="1 2" key="1">
    <citation type="submission" date="2016-06" db="EMBL/GenBank/DDBJ databases">
        <authorList>
            <person name="Kjaerup R.B."/>
            <person name="Dalgaard T.S."/>
            <person name="Juul-Madsen H.R."/>
        </authorList>
    </citation>
    <scope>NUCLEOTIDE SEQUENCE [LARGE SCALE GENOMIC DNA]</scope>
    <source>
        <strain evidence="1 2">1245752.6</strain>
    </source>
</reference>
<name>A0A1A6B8U9_MYCGO</name>
<dbReference type="AlphaFoldDB" id="A0A1A6B8U9"/>
<dbReference type="InterPro" id="IPR046229">
    <property type="entry name" value="TnpC-like"/>
</dbReference>
<evidence type="ECO:0000313" key="2">
    <source>
        <dbReference type="Proteomes" id="UP000093757"/>
    </source>
</evidence>
<dbReference type="Proteomes" id="UP000093757">
    <property type="component" value="Unassembled WGS sequence"/>
</dbReference>
<organism evidence="1 2">
    <name type="scientific">Mycobacterium gordonae</name>
    <dbReference type="NCBI Taxonomy" id="1778"/>
    <lineage>
        <taxon>Bacteria</taxon>
        <taxon>Bacillati</taxon>
        <taxon>Actinomycetota</taxon>
        <taxon>Actinomycetes</taxon>
        <taxon>Mycobacteriales</taxon>
        <taxon>Mycobacteriaceae</taxon>
        <taxon>Mycobacterium</taxon>
    </lineage>
</organism>
<dbReference type="EMBL" id="MAEM01000499">
    <property type="protein sequence ID" value="OBR98781.1"/>
    <property type="molecule type" value="Genomic_DNA"/>
</dbReference>
<dbReference type="Pfam" id="PF19776">
    <property type="entry name" value="DUF6262"/>
    <property type="match status" value="1"/>
</dbReference>
<dbReference type="OrthoDB" id="4748158at2"/>
<proteinExistence type="predicted"/>
<gene>
    <name evidence="1" type="ORF">A9W98_33555</name>
</gene>
<evidence type="ECO:0000313" key="1">
    <source>
        <dbReference type="EMBL" id="OBR98781.1"/>
    </source>
</evidence>
<evidence type="ECO:0008006" key="3">
    <source>
        <dbReference type="Google" id="ProtNLM"/>
    </source>
</evidence>
<dbReference type="RefSeq" id="WP_065136786.1">
    <property type="nucleotide sequence ID" value="NZ_MAEM01000499.1"/>
</dbReference>